<name>A0A9D4RT03_DREPO</name>
<keyword evidence="3" id="KW-1185">Reference proteome</keyword>
<feature type="compositionally biased region" description="Basic and acidic residues" evidence="1">
    <location>
        <begin position="180"/>
        <end position="217"/>
    </location>
</feature>
<feature type="compositionally biased region" description="Basic and acidic residues" evidence="1">
    <location>
        <begin position="495"/>
        <end position="529"/>
    </location>
</feature>
<feature type="compositionally biased region" description="Basic and acidic residues" evidence="1">
    <location>
        <begin position="290"/>
        <end position="315"/>
    </location>
</feature>
<reference evidence="2" key="1">
    <citation type="journal article" date="2019" name="bioRxiv">
        <title>The Genome of the Zebra Mussel, Dreissena polymorpha: A Resource for Invasive Species Research.</title>
        <authorList>
            <person name="McCartney M.A."/>
            <person name="Auch B."/>
            <person name="Kono T."/>
            <person name="Mallez S."/>
            <person name="Zhang Y."/>
            <person name="Obille A."/>
            <person name="Becker A."/>
            <person name="Abrahante J.E."/>
            <person name="Garbe J."/>
            <person name="Badalamenti J.P."/>
            <person name="Herman A."/>
            <person name="Mangelson H."/>
            <person name="Liachko I."/>
            <person name="Sullivan S."/>
            <person name="Sone E.D."/>
            <person name="Koren S."/>
            <person name="Silverstein K.A.T."/>
            <person name="Beckman K.B."/>
            <person name="Gohl D.M."/>
        </authorList>
    </citation>
    <scope>NUCLEOTIDE SEQUENCE</scope>
    <source>
        <strain evidence="2">Duluth1</strain>
        <tissue evidence="2">Whole animal</tissue>
    </source>
</reference>
<protein>
    <submittedName>
        <fullName evidence="2">Uncharacterized protein</fullName>
    </submittedName>
</protein>
<feature type="compositionally biased region" description="Basic and acidic residues" evidence="1">
    <location>
        <begin position="327"/>
        <end position="398"/>
    </location>
</feature>
<reference evidence="2" key="2">
    <citation type="submission" date="2020-11" db="EMBL/GenBank/DDBJ databases">
        <authorList>
            <person name="McCartney M.A."/>
            <person name="Auch B."/>
            <person name="Kono T."/>
            <person name="Mallez S."/>
            <person name="Becker A."/>
            <person name="Gohl D.M."/>
            <person name="Silverstein K.A.T."/>
            <person name="Koren S."/>
            <person name="Bechman K.B."/>
            <person name="Herman A."/>
            <person name="Abrahante J.E."/>
            <person name="Garbe J."/>
        </authorList>
    </citation>
    <scope>NUCLEOTIDE SEQUENCE</scope>
    <source>
        <strain evidence="2">Duluth1</strain>
        <tissue evidence="2">Whole animal</tissue>
    </source>
</reference>
<sequence length="620" mass="74214">MHSRKTHPETRQKETSPDGITRRDEERRETHTASESHGNRTDDEDCCRGCCWTTRGKRSRGKQDVIIYKQYEHGNHAYQYEQYPVRDYAGVSNKDFLVRKGFDSQENKRDESPRRKSSRDSSSVGTDDEDEQNKKTGCCAGLCMSTKGTRRRRRDDVIHNQRYEHGAFAFHNKNYEVKDYAGVSKRDEPSRKGKTDRVRSESPKQSRSKEAEDVNSKDDDDDEANPGCCACCCGTTKGRRKPVNKVEQTQHVYTQQPELYDNSFGIYKGNQPSKSELKDTKRKALASKPEISKDKTKEYPKEKDSKQKATAKKVETLQTRYATPVDANEKEYQEELDRMEKENVERAERENELRRKEKEERDRKRLEDEQKRIKEEENEQLKKEEDEQRRRAKEREIQHQQQLELARLQNERDQTNKEHEFHEREKQRMAQVEKAREREEEKRKEKENQEREKELQRKKNIEKERQEHEERLRRLEEKEKEREQYRQRQLQLAQERADERKREREDRERQRQQRLADLHENKDDKPDKVELDDDGYFDVGSPQRSPNTNDRRKEKPKRKVPPPRYLHNSNDKYLKGVNEDKIGHRGVHNPTLYVPPKKVKPVNFWRPFKNAVRFVNQSTL</sequence>
<feature type="compositionally biased region" description="Polar residues" evidence="1">
    <location>
        <begin position="246"/>
        <end position="257"/>
    </location>
</feature>
<gene>
    <name evidence="2" type="ORF">DPMN_004447</name>
</gene>
<feature type="compositionally biased region" description="Basic and acidic residues" evidence="1">
    <location>
        <begin position="100"/>
        <end position="114"/>
    </location>
</feature>
<evidence type="ECO:0000313" key="3">
    <source>
        <dbReference type="Proteomes" id="UP000828390"/>
    </source>
</evidence>
<proteinExistence type="predicted"/>
<feature type="region of interest" description="Disordered" evidence="1">
    <location>
        <begin position="180"/>
        <end position="573"/>
    </location>
</feature>
<dbReference type="EMBL" id="JAIWYP010000001">
    <property type="protein sequence ID" value="KAH3880531.1"/>
    <property type="molecule type" value="Genomic_DNA"/>
</dbReference>
<organism evidence="2 3">
    <name type="scientific">Dreissena polymorpha</name>
    <name type="common">Zebra mussel</name>
    <name type="synonym">Mytilus polymorpha</name>
    <dbReference type="NCBI Taxonomy" id="45954"/>
    <lineage>
        <taxon>Eukaryota</taxon>
        <taxon>Metazoa</taxon>
        <taxon>Spiralia</taxon>
        <taxon>Lophotrochozoa</taxon>
        <taxon>Mollusca</taxon>
        <taxon>Bivalvia</taxon>
        <taxon>Autobranchia</taxon>
        <taxon>Heteroconchia</taxon>
        <taxon>Euheterodonta</taxon>
        <taxon>Imparidentia</taxon>
        <taxon>Neoheterodontei</taxon>
        <taxon>Myida</taxon>
        <taxon>Dreissenoidea</taxon>
        <taxon>Dreissenidae</taxon>
        <taxon>Dreissena</taxon>
    </lineage>
</organism>
<feature type="region of interest" description="Disordered" evidence="1">
    <location>
        <begin position="1"/>
        <end position="48"/>
    </location>
</feature>
<feature type="compositionally biased region" description="Basic and acidic residues" evidence="1">
    <location>
        <begin position="1"/>
        <end position="41"/>
    </location>
</feature>
<evidence type="ECO:0000256" key="1">
    <source>
        <dbReference type="SAM" id="MobiDB-lite"/>
    </source>
</evidence>
<dbReference type="Proteomes" id="UP000828390">
    <property type="component" value="Unassembled WGS sequence"/>
</dbReference>
<comment type="caution">
    <text evidence="2">The sequence shown here is derived from an EMBL/GenBank/DDBJ whole genome shotgun (WGS) entry which is preliminary data.</text>
</comment>
<feature type="compositionally biased region" description="Basic and acidic residues" evidence="1">
    <location>
        <begin position="409"/>
        <end position="486"/>
    </location>
</feature>
<feature type="region of interest" description="Disordered" evidence="1">
    <location>
        <begin position="100"/>
        <end position="133"/>
    </location>
</feature>
<accession>A0A9D4RT03</accession>
<evidence type="ECO:0000313" key="2">
    <source>
        <dbReference type="EMBL" id="KAH3880531.1"/>
    </source>
</evidence>
<dbReference type="AlphaFoldDB" id="A0A9D4RT03"/>